<evidence type="ECO:0000313" key="2">
    <source>
        <dbReference type="Proteomes" id="UP000814033"/>
    </source>
</evidence>
<dbReference type="Proteomes" id="UP000814033">
    <property type="component" value="Unassembled WGS sequence"/>
</dbReference>
<reference evidence="1" key="2">
    <citation type="journal article" date="2022" name="New Phytol.">
        <title>Evolutionary transition to the ectomycorrhizal habit in the genomes of a hyperdiverse lineage of mushroom-forming fungi.</title>
        <authorList>
            <person name="Looney B."/>
            <person name="Miyauchi S."/>
            <person name="Morin E."/>
            <person name="Drula E."/>
            <person name="Courty P.E."/>
            <person name="Kohler A."/>
            <person name="Kuo A."/>
            <person name="LaButti K."/>
            <person name="Pangilinan J."/>
            <person name="Lipzen A."/>
            <person name="Riley R."/>
            <person name="Andreopoulos W."/>
            <person name="He G."/>
            <person name="Johnson J."/>
            <person name="Nolan M."/>
            <person name="Tritt A."/>
            <person name="Barry K.W."/>
            <person name="Grigoriev I.V."/>
            <person name="Nagy L.G."/>
            <person name="Hibbett D."/>
            <person name="Henrissat B."/>
            <person name="Matheny P.B."/>
            <person name="Labbe J."/>
            <person name="Martin F.M."/>
        </authorList>
    </citation>
    <scope>NUCLEOTIDE SEQUENCE</scope>
    <source>
        <strain evidence="1">FP105234-sp</strain>
    </source>
</reference>
<dbReference type="EMBL" id="MU275947">
    <property type="protein sequence ID" value="KAI0045602.1"/>
    <property type="molecule type" value="Genomic_DNA"/>
</dbReference>
<keyword evidence="2" id="KW-1185">Reference proteome</keyword>
<evidence type="ECO:0000313" key="1">
    <source>
        <dbReference type="EMBL" id="KAI0045602.1"/>
    </source>
</evidence>
<comment type="caution">
    <text evidence="1">The sequence shown here is derived from an EMBL/GenBank/DDBJ whole genome shotgun (WGS) entry which is preliminary data.</text>
</comment>
<proteinExistence type="predicted"/>
<organism evidence="1 2">
    <name type="scientific">Auriscalpium vulgare</name>
    <dbReference type="NCBI Taxonomy" id="40419"/>
    <lineage>
        <taxon>Eukaryota</taxon>
        <taxon>Fungi</taxon>
        <taxon>Dikarya</taxon>
        <taxon>Basidiomycota</taxon>
        <taxon>Agaricomycotina</taxon>
        <taxon>Agaricomycetes</taxon>
        <taxon>Russulales</taxon>
        <taxon>Auriscalpiaceae</taxon>
        <taxon>Auriscalpium</taxon>
    </lineage>
</organism>
<name>A0ACB8RP07_9AGAM</name>
<sequence>MLNAEHIVSSLDEDEGATLYRYIALWVLLWATVILVVEILNNRARQATGRWRYLFNLPDAHLSGPPLGWEFFIVQILSFVLAFTIRHYLYPDEDDLW</sequence>
<reference evidence="1" key="1">
    <citation type="submission" date="2021-02" db="EMBL/GenBank/DDBJ databases">
        <authorList>
            <consortium name="DOE Joint Genome Institute"/>
            <person name="Ahrendt S."/>
            <person name="Looney B.P."/>
            <person name="Miyauchi S."/>
            <person name="Morin E."/>
            <person name="Drula E."/>
            <person name="Courty P.E."/>
            <person name="Chicoki N."/>
            <person name="Fauchery L."/>
            <person name="Kohler A."/>
            <person name="Kuo A."/>
            <person name="Labutti K."/>
            <person name="Pangilinan J."/>
            <person name="Lipzen A."/>
            <person name="Riley R."/>
            <person name="Andreopoulos W."/>
            <person name="He G."/>
            <person name="Johnson J."/>
            <person name="Barry K.W."/>
            <person name="Grigoriev I.V."/>
            <person name="Nagy L."/>
            <person name="Hibbett D."/>
            <person name="Henrissat B."/>
            <person name="Matheny P.B."/>
            <person name="Labbe J."/>
            <person name="Martin F."/>
        </authorList>
    </citation>
    <scope>NUCLEOTIDE SEQUENCE</scope>
    <source>
        <strain evidence="1">FP105234-sp</strain>
    </source>
</reference>
<protein>
    <submittedName>
        <fullName evidence="1">Uncharacterized protein</fullName>
    </submittedName>
</protein>
<accession>A0ACB8RP07</accession>
<gene>
    <name evidence="1" type="ORF">FA95DRAFT_1561008</name>
</gene>